<dbReference type="Pfam" id="PF06974">
    <property type="entry name" value="WS_DGAT_C"/>
    <property type="match status" value="1"/>
</dbReference>
<dbReference type="AlphaFoldDB" id="A0A7C9RZ08"/>
<dbReference type="RefSeq" id="WP_166056384.1">
    <property type="nucleotide sequence ID" value="NZ_JAAMPJ010000025.1"/>
</dbReference>
<evidence type="ECO:0000313" key="2">
    <source>
        <dbReference type="EMBL" id="NGY66529.1"/>
    </source>
</evidence>
<sequence>MGTATSSQLTITASQLRCHLTVQQTPLRAVHERFVSLKKGHEAETGHALTELARHEPFAPLAWCIRLGAGLPQRSIVTVTTNVPGPRKPLRVLGRQIVEILPYVPIAIRIRTGIAVLSYTDRLAIGITADRDSTPDVDVLATALREALAALLSAAREPSVTGS</sequence>
<keyword evidence="3" id="KW-1185">Reference proteome</keyword>
<evidence type="ECO:0000259" key="1">
    <source>
        <dbReference type="Pfam" id="PF06974"/>
    </source>
</evidence>
<comment type="caution">
    <text evidence="2">The sequence shown here is derived from an EMBL/GenBank/DDBJ whole genome shotgun (WGS) entry which is preliminary data.</text>
</comment>
<name>A0A7C9RZ08_9PSEU</name>
<reference evidence="2 3" key="1">
    <citation type="submission" date="2020-03" db="EMBL/GenBank/DDBJ databases">
        <title>Isolation and identification of active actinomycetes.</title>
        <authorList>
            <person name="Sun X."/>
        </authorList>
    </citation>
    <scope>NUCLEOTIDE SEQUENCE [LARGE SCALE GENOMIC DNA]</scope>
    <source>
        <strain evidence="2 3">NEAU-D13</strain>
    </source>
</reference>
<gene>
    <name evidence="2" type="ORF">G7043_47385</name>
</gene>
<protein>
    <submittedName>
        <fullName evidence="2">DUF1298 domain-containing protein</fullName>
    </submittedName>
</protein>
<evidence type="ECO:0000313" key="3">
    <source>
        <dbReference type="Proteomes" id="UP000481360"/>
    </source>
</evidence>
<organism evidence="2 3">
    <name type="scientific">Lentzea alba</name>
    <dbReference type="NCBI Taxonomy" id="2714351"/>
    <lineage>
        <taxon>Bacteria</taxon>
        <taxon>Bacillati</taxon>
        <taxon>Actinomycetota</taxon>
        <taxon>Actinomycetes</taxon>
        <taxon>Pseudonocardiales</taxon>
        <taxon>Pseudonocardiaceae</taxon>
        <taxon>Lentzea</taxon>
    </lineage>
</organism>
<dbReference type="InterPro" id="IPR009721">
    <property type="entry name" value="O-acyltransferase_WSD1_C"/>
</dbReference>
<feature type="domain" description="O-acyltransferase WSD1 C-terminal" evidence="1">
    <location>
        <begin position="16"/>
        <end position="151"/>
    </location>
</feature>
<proteinExistence type="predicted"/>
<dbReference type="EMBL" id="JAAMPJ010000025">
    <property type="protein sequence ID" value="NGY66529.1"/>
    <property type="molecule type" value="Genomic_DNA"/>
</dbReference>
<dbReference type="Proteomes" id="UP000481360">
    <property type="component" value="Unassembled WGS sequence"/>
</dbReference>
<accession>A0A7C9RZ08</accession>